<dbReference type="Pfam" id="PF14175">
    <property type="entry name" value="YaaC"/>
    <property type="match status" value="1"/>
</dbReference>
<protein>
    <recommendedName>
        <fullName evidence="4">YaaC-like Protein</fullName>
    </recommendedName>
</protein>
<evidence type="ECO:0008006" key="4">
    <source>
        <dbReference type="Google" id="ProtNLM"/>
    </source>
</evidence>
<organism evidence="2 3">
    <name type="scientific">Salibacterium salarium</name>
    <dbReference type="NCBI Taxonomy" id="284579"/>
    <lineage>
        <taxon>Bacteria</taxon>
        <taxon>Bacillati</taxon>
        <taxon>Bacillota</taxon>
        <taxon>Bacilli</taxon>
        <taxon>Bacillales</taxon>
        <taxon>Bacillaceae</taxon>
    </lineage>
</organism>
<evidence type="ECO:0000313" key="3">
    <source>
        <dbReference type="Proteomes" id="UP000275076"/>
    </source>
</evidence>
<proteinExistence type="predicted"/>
<dbReference type="OrthoDB" id="2380109at2"/>
<accession>A0A428MUM1</accession>
<dbReference type="EMBL" id="RBVX01000051">
    <property type="protein sequence ID" value="RSL29786.1"/>
    <property type="molecule type" value="Genomic_DNA"/>
</dbReference>
<evidence type="ECO:0000313" key="2">
    <source>
        <dbReference type="EMBL" id="RSL29786.1"/>
    </source>
</evidence>
<keyword evidence="1" id="KW-0472">Membrane</keyword>
<sequence>MSFIITDELFSYYQAYESQEVLHQFLYQAYRFRGASKKDALEWSYRNTPVFHYEWFIGRTYWKEAVNASLIIQPLLLFYGLTHLLKGITLLEDPFYPATVEVLSHGVTTRKRKKKGYTFLNDEVKVQKKGFYPHFSNHLFHMKHSVGDKWKMKHLLMKWEPLFLLYLQIKGDDALPRVHWTHSLLTIDNLSFINQDKIKSLDRQLKELGINTGEAKQQSTSTITFELESPSERLKHLLLKKGDKLYFPPLLSTFSLLSTLSAHYLVLYNLSMICRYEGEWWGEVMTQHYSEDYSFIKQYLTLTIGDAPALFERFFTPTKSLQ</sequence>
<feature type="transmembrane region" description="Helical" evidence="1">
    <location>
        <begin position="245"/>
        <end position="266"/>
    </location>
</feature>
<reference evidence="2 3" key="1">
    <citation type="submission" date="2018-10" db="EMBL/GenBank/DDBJ databases">
        <title>Draft genome sequence of Bacillus salarius IM0101, isolated from a hypersaline soil in Inner Mongolia, China.</title>
        <authorList>
            <person name="Yamprayoonswat W."/>
            <person name="Boonvisut S."/>
            <person name="Jumpathong W."/>
            <person name="Sittihan S."/>
            <person name="Ruangsuj P."/>
            <person name="Wanthongcharoen S."/>
            <person name="Thongpramul N."/>
            <person name="Pimmason S."/>
            <person name="Yu B."/>
            <person name="Yasawong M."/>
        </authorList>
    </citation>
    <scope>NUCLEOTIDE SEQUENCE [LARGE SCALE GENOMIC DNA]</scope>
    <source>
        <strain evidence="2 3">IM0101</strain>
    </source>
</reference>
<dbReference type="InterPro" id="IPR026988">
    <property type="entry name" value="YaaC-like"/>
</dbReference>
<comment type="caution">
    <text evidence="2">The sequence shown here is derived from an EMBL/GenBank/DDBJ whole genome shotgun (WGS) entry which is preliminary data.</text>
</comment>
<dbReference type="AlphaFoldDB" id="A0A428MUM1"/>
<dbReference type="RefSeq" id="WP_125561827.1">
    <property type="nucleotide sequence ID" value="NZ_RBVX01000051.1"/>
</dbReference>
<gene>
    <name evidence="2" type="ORF">D7Z54_29310</name>
</gene>
<evidence type="ECO:0000256" key="1">
    <source>
        <dbReference type="SAM" id="Phobius"/>
    </source>
</evidence>
<keyword evidence="3" id="KW-1185">Reference proteome</keyword>
<dbReference type="Proteomes" id="UP000275076">
    <property type="component" value="Unassembled WGS sequence"/>
</dbReference>
<name>A0A428MUM1_9BACI</name>
<keyword evidence="1" id="KW-0812">Transmembrane</keyword>
<keyword evidence="1" id="KW-1133">Transmembrane helix</keyword>